<protein>
    <submittedName>
        <fullName evidence="1">Uncharacterized protein</fullName>
    </submittedName>
</protein>
<dbReference type="RefSeq" id="WP_191896017.1">
    <property type="nucleotide sequence ID" value="NZ_BMQD01000012.1"/>
</dbReference>
<reference evidence="1" key="1">
    <citation type="journal article" date="2014" name="Int. J. Syst. Evol. Microbiol.">
        <title>Complete genome sequence of Corynebacterium casei LMG S-19264T (=DSM 44701T), isolated from a smear-ripened cheese.</title>
        <authorList>
            <consortium name="US DOE Joint Genome Institute (JGI-PGF)"/>
            <person name="Walter F."/>
            <person name="Albersmeier A."/>
            <person name="Kalinowski J."/>
            <person name="Ruckert C."/>
        </authorList>
    </citation>
    <scope>NUCLEOTIDE SEQUENCE</scope>
    <source>
        <strain evidence="1">JCM 3093</strain>
    </source>
</reference>
<dbReference type="EMBL" id="BMQD01000012">
    <property type="protein sequence ID" value="GGK76085.1"/>
    <property type="molecule type" value="Genomic_DNA"/>
</dbReference>
<gene>
    <name evidence="1" type="ORF">GCM10010126_39110</name>
</gene>
<dbReference type="Proteomes" id="UP000627984">
    <property type="component" value="Unassembled WGS sequence"/>
</dbReference>
<evidence type="ECO:0000313" key="1">
    <source>
        <dbReference type="EMBL" id="GGK76085.1"/>
    </source>
</evidence>
<organism evidence="1 2">
    <name type="scientific">Planomonospora parontospora</name>
    <dbReference type="NCBI Taxonomy" id="58119"/>
    <lineage>
        <taxon>Bacteria</taxon>
        <taxon>Bacillati</taxon>
        <taxon>Actinomycetota</taxon>
        <taxon>Actinomycetes</taxon>
        <taxon>Streptosporangiales</taxon>
        <taxon>Streptosporangiaceae</taxon>
        <taxon>Planomonospora</taxon>
    </lineage>
</organism>
<accession>A0AA37BJ06</accession>
<reference evidence="1" key="2">
    <citation type="submission" date="2022-09" db="EMBL/GenBank/DDBJ databases">
        <authorList>
            <person name="Sun Q."/>
            <person name="Ohkuma M."/>
        </authorList>
    </citation>
    <scope>NUCLEOTIDE SEQUENCE</scope>
    <source>
        <strain evidence="1">JCM 3093</strain>
    </source>
</reference>
<comment type="caution">
    <text evidence="1">The sequence shown here is derived from an EMBL/GenBank/DDBJ whole genome shotgun (WGS) entry which is preliminary data.</text>
</comment>
<name>A0AA37BJ06_9ACTN</name>
<sequence>MTTTPIQYAGKTATTSVPVHPLLAERWSPRGLDATHTLAEARLHALLEAARERAPRSRHPLEALLLPAVPAAPEGQAA</sequence>
<evidence type="ECO:0000313" key="2">
    <source>
        <dbReference type="Proteomes" id="UP000627984"/>
    </source>
</evidence>
<dbReference type="AlphaFoldDB" id="A0AA37BJ06"/>
<proteinExistence type="predicted"/>